<protein>
    <submittedName>
        <fullName evidence="2">Uncharacterized protein</fullName>
    </submittedName>
</protein>
<keyword evidence="3" id="KW-1185">Reference proteome</keyword>
<dbReference type="Proteomes" id="UP000001423">
    <property type="component" value="Chromosome"/>
</dbReference>
<evidence type="ECO:0000313" key="3">
    <source>
        <dbReference type="Proteomes" id="UP000001423"/>
    </source>
</evidence>
<sequence>MTFELENKVPSIHPKATNWLDNNNSNFNFNLTKASSLVNSGWGKNYGNQLLDSNLLDPIKNPKIKSSDLIDIGNIRIPEINLTQPLEIENDLIQPINPDAAVSTDIADRLINNRDARMENLWSTIRGGMSGHNNEHDDIHVHVGQETTIWHDGGSLFTITTEGEDTYTTETDPNGENTYWRNGEEISEEDHAYGDPTEGQIEGARSNLGSHAGGEDEGEGGWWDSFWDWVTGNNITPYPGLEDPGRTPWWTTANAYNLDSLINQVDPHLASEYLLEEVVTTSLENRIVDNLLLQGNNTSAQIEGTDELTNFDKGLLANKVTTNFEHAQDFGEPIAADHDVFSFGGITQSMPLSSSDENVLLTVDNVMPQQMLSNNMTTPIEF</sequence>
<reference evidence="2 3" key="1">
    <citation type="journal article" date="2003" name="Nature">
        <title>Genome divergence in two Prochlorococcus ecotypes reflects oceanic niche differentiation.</title>
        <authorList>
            <person name="Rocap G."/>
            <person name="Larimer F.W."/>
            <person name="Lamerdin J.E."/>
            <person name="Malfatti S."/>
            <person name="Chain P."/>
            <person name="Ahlgren N.A."/>
            <person name="Arellano A."/>
            <person name="Coleman M."/>
            <person name="Hauser L."/>
            <person name="Hess W.R."/>
            <person name="Johnson Z.I."/>
            <person name="Land M.L."/>
            <person name="Lindell D."/>
            <person name="Post A.F."/>
            <person name="Regala W."/>
            <person name="Shah M."/>
            <person name="Shaw S.L."/>
            <person name="Steglich C."/>
            <person name="Sullivan M.B."/>
            <person name="Ting C.S."/>
            <person name="Tolonen A."/>
            <person name="Webb E.A."/>
            <person name="Zinser E.R."/>
            <person name="Chisholm S.W."/>
        </authorList>
    </citation>
    <scope>NUCLEOTIDE SEQUENCE [LARGE SCALE GENOMIC DNA]</scope>
    <source>
        <strain evidence="3">MIT 9313</strain>
    </source>
</reference>
<proteinExistence type="predicted"/>
<dbReference type="AlphaFoldDB" id="Q7V6E2"/>
<accession>Q7V6E2</accession>
<evidence type="ECO:0000313" key="2">
    <source>
        <dbReference type="EMBL" id="CAE21398.1"/>
    </source>
</evidence>
<evidence type="ECO:0000256" key="1">
    <source>
        <dbReference type="SAM" id="MobiDB-lite"/>
    </source>
</evidence>
<dbReference type="KEGG" id="pmt:PMT_1223"/>
<feature type="region of interest" description="Disordered" evidence="1">
    <location>
        <begin position="185"/>
        <end position="219"/>
    </location>
</feature>
<name>Q7V6E2_PROMM</name>
<gene>
    <name evidence="2" type="ordered locus">PMT_1223</name>
</gene>
<organism evidence="2 3">
    <name type="scientific">Prochlorococcus marinus (strain MIT 9313)</name>
    <dbReference type="NCBI Taxonomy" id="74547"/>
    <lineage>
        <taxon>Bacteria</taxon>
        <taxon>Bacillati</taxon>
        <taxon>Cyanobacteriota</taxon>
        <taxon>Cyanophyceae</taxon>
        <taxon>Synechococcales</taxon>
        <taxon>Prochlorococcaceae</taxon>
        <taxon>Prochlorococcus</taxon>
    </lineage>
</organism>
<dbReference type="HOGENOM" id="CLU_723325_0_0_3"/>
<dbReference type="EMBL" id="BX548175">
    <property type="protein sequence ID" value="CAE21398.1"/>
    <property type="molecule type" value="Genomic_DNA"/>
</dbReference>